<protein>
    <submittedName>
        <fullName evidence="1">Uncharacterized protein</fullName>
    </submittedName>
</protein>
<name>A0AAE4G4D6_9BURK</name>
<gene>
    <name evidence="1" type="ORF">RJN63_02085</name>
</gene>
<sequence length="71" mass="7918">MGKQNGVAPASHRMKMNVGDQTYVIESRALGGLHEHRLYAYRVWCDGELVQDWTEGNMADFFGQLSTAGKS</sequence>
<accession>A0AAE4G4D6</accession>
<dbReference type="RefSeq" id="WP_259434079.1">
    <property type="nucleotide sequence ID" value="NZ_JAVLSM010000005.1"/>
</dbReference>
<dbReference type="EMBL" id="JAVRAA010000001">
    <property type="protein sequence ID" value="MDT0335603.1"/>
    <property type="molecule type" value="Genomic_DNA"/>
</dbReference>
<reference evidence="1" key="1">
    <citation type="submission" date="2023-02" db="EMBL/GenBank/DDBJ databases">
        <title>Description of Herbaspirillum huttiense subsp. nephrolepsisexaltata and Herbaspirillum huttiense subsp. lycopersicon.</title>
        <authorList>
            <person name="Poudel M."/>
            <person name="Sharma A."/>
            <person name="Goss E."/>
            <person name="Tapia J.H."/>
            <person name="Harmon C.M."/>
            <person name="Jones J.B."/>
        </authorList>
    </citation>
    <scope>NUCLEOTIDE SEQUENCE</scope>
    <source>
        <strain evidence="1">NC40101</strain>
    </source>
</reference>
<dbReference type="AlphaFoldDB" id="A0AAE4G4D6"/>
<proteinExistence type="predicted"/>
<comment type="caution">
    <text evidence="1">The sequence shown here is derived from an EMBL/GenBank/DDBJ whole genome shotgun (WGS) entry which is preliminary data.</text>
</comment>
<evidence type="ECO:0000313" key="1">
    <source>
        <dbReference type="EMBL" id="MDT0335603.1"/>
    </source>
</evidence>
<organism evidence="1">
    <name type="scientific">Herbaspirillum huttiense subsp. nephrolepidis</name>
    <dbReference type="NCBI Taxonomy" id="3075126"/>
    <lineage>
        <taxon>Bacteria</taxon>
        <taxon>Pseudomonadati</taxon>
        <taxon>Pseudomonadota</taxon>
        <taxon>Betaproteobacteria</taxon>
        <taxon>Burkholderiales</taxon>
        <taxon>Oxalobacteraceae</taxon>
        <taxon>Herbaspirillum</taxon>
    </lineage>
</organism>